<name>A0ABY2BDU0_9ACTN</name>
<protein>
    <submittedName>
        <fullName evidence="4">Cupredoxin-like protein</fullName>
    </submittedName>
</protein>
<comment type="caution">
    <text evidence="4">The sequence shown here is derived from an EMBL/GenBank/DDBJ whole genome shotgun (WGS) entry which is preliminary data.</text>
</comment>
<dbReference type="PANTHER" id="PTHR36507">
    <property type="entry name" value="BLL1555 PROTEIN"/>
    <property type="match status" value="1"/>
</dbReference>
<reference evidence="4 5" key="1">
    <citation type="journal article" date="2015" name="Stand. Genomic Sci.">
        <title>Genomic Encyclopedia of Bacterial and Archaeal Type Strains, Phase III: the genomes of soil and plant-associated and newly described type strains.</title>
        <authorList>
            <person name="Whitman W.B."/>
            <person name="Woyke T."/>
            <person name="Klenk H.P."/>
            <person name="Zhou Y."/>
            <person name="Lilburn T.G."/>
            <person name="Beck B.J."/>
            <person name="De Vos P."/>
            <person name="Vandamme P."/>
            <person name="Eisen J.A."/>
            <person name="Garrity G."/>
            <person name="Hugenholtz P."/>
            <person name="Kyrpides N.C."/>
        </authorList>
    </citation>
    <scope>NUCLEOTIDE SEQUENCE [LARGE SCALE GENOMIC DNA]</scope>
    <source>
        <strain evidence="4 5">VKM Ac-2538</strain>
    </source>
</reference>
<evidence type="ECO:0000256" key="1">
    <source>
        <dbReference type="ARBA" id="ARBA00022723"/>
    </source>
</evidence>
<keyword evidence="2" id="KW-0186">Copper</keyword>
<dbReference type="InterPro" id="IPR000923">
    <property type="entry name" value="BlueCu_1"/>
</dbReference>
<organism evidence="4 5">
    <name type="scientific">Kribbella orskensis</name>
    <dbReference type="NCBI Taxonomy" id="2512216"/>
    <lineage>
        <taxon>Bacteria</taxon>
        <taxon>Bacillati</taxon>
        <taxon>Actinomycetota</taxon>
        <taxon>Actinomycetes</taxon>
        <taxon>Propionibacteriales</taxon>
        <taxon>Kribbellaceae</taxon>
        <taxon>Kribbella</taxon>
    </lineage>
</organism>
<dbReference type="Gene3D" id="2.60.40.420">
    <property type="entry name" value="Cupredoxins - blue copper proteins"/>
    <property type="match status" value="1"/>
</dbReference>
<dbReference type="InterPro" id="IPR008972">
    <property type="entry name" value="Cupredoxin"/>
</dbReference>
<dbReference type="PANTHER" id="PTHR36507:SF1">
    <property type="entry name" value="BLL1555 PROTEIN"/>
    <property type="match status" value="1"/>
</dbReference>
<evidence type="ECO:0000259" key="3">
    <source>
        <dbReference type="Pfam" id="PF00127"/>
    </source>
</evidence>
<dbReference type="EMBL" id="SLWM01000015">
    <property type="protein sequence ID" value="TCO17118.1"/>
    <property type="molecule type" value="Genomic_DNA"/>
</dbReference>
<feature type="domain" description="Blue (type 1) copper" evidence="3">
    <location>
        <begin position="2"/>
        <end position="79"/>
    </location>
</feature>
<accession>A0ABY2BDU0</accession>
<evidence type="ECO:0000313" key="4">
    <source>
        <dbReference type="EMBL" id="TCO17118.1"/>
    </source>
</evidence>
<dbReference type="Pfam" id="PF00127">
    <property type="entry name" value="Copper-bind"/>
    <property type="match status" value="1"/>
</dbReference>
<sequence>MVEIKDFMFTPMTLTVAVGTTVTWKFDDSTQHTVTADDNSFASSPMSNGQTFTHTFSAAGTVAYHCSIHPEMTGTITVK</sequence>
<dbReference type="InterPro" id="IPR052721">
    <property type="entry name" value="ET_Amicyanin"/>
</dbReference>
<evidence type="ECO:0000313" key="5">
    <source>
        <dbReference type="Proteomes" id="UP000295818"/>
    </source>
</evidence>
<proteinExistence type="predicted"/>
<dbReference type="Proteomes" id="UP000295818">
    <property type="component" value="Unassembled WGS sequence"/>
</dbReference>
<dbReference type="SUPFAM" id="SSF49503">
    <property type="entry name" value="Cupredoxins"/>
    <property type="match status" value="1"/>
</dbReference>
<keyword evidence="5" id="KW-1185">Reference proteome</keyword>
<keyword evidence="1" id="KW-0479">Metal-binding</keyword>
<gene>
    <name evidence="4" type="ORF">EV644_115140</name>
</gene>
<evidence type="ECO:0000256" key="2">
    <source>
        <dbReference type="ARBA" id="ARBA00023008"/>
    </source>
</evidence>